<keyword evidence="2" id="KW-0175">Coiled coil</keyword>
<feature type="domain" description="Micro-fibrillar-associated protein 1 C-terminal" evidence="4">
    <location>
        <begin position="123"/>
        <end position="243"/>
    </location>
</feature>
<sequence length="246" mass="29749">MGEYIPRFEQREGDQRSYGPQRLPTLGAVPVKNEKGQVVMQKVKVQRYIAGKMPNYAREGGSDSDDEAREEKKKRESRFDKEERPRERHRREKEDDRDQRRRDRHRDEGGSRVIEEPEILKKEDEDEDPEAAEQRRQRARLRRLDLEQQQQQELVQQVLREEDEMEKRKKEENAELESVLTDDESENVAYEMWKLREMKRLKRNREEREQAAKEKAEYERIHNMSEEERIKFLRANPKIITNQASS</sequence>
<proteinExistence type="inferred from homology"/>
<evidence type="ECO:0000259" key="4">
    <source>
        <dbReference type="Pfam" id="PF06991"/>
    </source>
</evidence>
<feature type="coiled-coil region" evidence="2">
    <location>
        <begin position="141"/>
        <end position="228"/>
    </location>
</feature>
<feature type="compositionally biased region" description="Basic and acidic residues" evidence="3">
    <location>
        <begin position="1"/>
        <end position="15"/>
    </location>
</feature>
<dbReference type="Proteomes" id="UP000054495">
    <property type="component" value="Unassembled WGS sequence"/>
</dbReference>
<dbReference type="Pfam" id="PF06991">
    <property type="entry name" value="MFAP1"/>
    <property type="match status" value="1"/>
</dbReference>
<comment type="similarity">
    <text evidence="1">Belongs to the MFAP1 family.</text>
</comment>
<dbReference type="InterPro" id="IPR033194">
    <property type="entry name" value="MFAP1"/>
</dbReference>
<reference evidence="5 6" key="1">
    <citation type="submission" date="2013-05" db="EMBL/GenBank/DDBJ databases">
        <title>Draft genome of the parasitic nematode Anyclostoma ceylanicum.</title>
        <authorList>
            <person name="Mitreva M."/>
        </authorList>
    </citation>
    <scope>NUCLEOTIDE SEQUENCE [LARGE SCALE GENOMIC DNA]</scope>
</reference>
<name>A0A0D6LHI4_9BILA</name>
<dbReference type="AlphaFoldDB" id="A0A0D6LHI4"/>
<dbReference type="InterPro" id="IPR009730">
    <property type="entry name" value="MFAP1_C"/>
</dbReference>
<gene>
    <name evidence="5" type="ORF">ANCCEY_10267</name>
</gene>
<evidence type="ECO:0000313" key="6">
    <source>
        <dbReference type="Proteomes" id="UP000054495"/>
    </source>
</evidence>
<dbReference type="PANTHER" id="PTHR15327">
    <property type="entry name" value="MICROFIBRIL-ASSOCIATED PROTEIN"/>
    <property type="match status" value="1"/>
</dbReference>
<evidence type="ECO:0000256" key="1">
    <source>
        <dbReference type="ARBA" id="ARBA00008155"/>
    </source>
</evidence>
<dbReference type="EMBL" id="KE125175">
    <property type="protein sequence ID" value="EPB70638.1"/>
    <property type="molecule type" value="Genomic_DNA"/>
</dbReference>
<accession>A0A0D6LHI4</accession>
<organism evidence="5 6">
    <name type="scientific">Ancylostoma ceylanicum</name>
    <dbReference type="NCBI Taxonomy" id="53326"/>
    <lineage>
        <taxon>Eukaryota</taxon>
        <taxon>Metazoa</taxon>
        <taxon>Ecdysozoa</taxon>
        <taxon>Nematoda</taxon>
        <taxon>Chromadorea</taxon>
        <taxon>Rhabditida</taxon>
        <taxon>Rhabditina</taxon>
        <taxon>Rhabditomorpha</taxon>
        <taxon>Strongyloidea</taxon>
        <taxon>Ancylostomatidae</taxon>
        <taxon>Ancylostomatinae</taxon>
        <taxon>Ancylostoma</taxon>
    </lineage>
</organism>
<keyword evidence="6" id="KW-1185">Reference proteome</keyword>
<feature type="region of interest" description="Disordered" evidence="3">
    <location>
        <begin position="1"/>
        <end position="138"/>
    </location>
</feature>
<evidence type="ECO:0000256" key="3">
    <source>
        <dbReference type="SAM" id="MobiDB-lite"/>
    </source>
</evidence>
<protein>
    <recommendedName>
        <fullName evidence="4">Micro-fibrillar-associated protein 1 C-terminal domain-containing protein</fullName>
    </recommendedName>
</protein>
<evidence type="ECO:0000256" key="2">
    <source>
        <dbReference type="SAM" id="Coils"/>
    </source>
</evidence>
<evidence type="ECO:0000313" key="5">
    <source>
        <dbReference type="EMBL" id="EPB70638.1"/>
    </source>
</evidence>
<feature type="compositionally biased region" description="Basic and acidic residues" evidence="3">
    <location>
        <begin position="69"/>
        <end position="123"/>
    </location>
</feature>